<protein>
    <recommendedName>
        <fullName evidence="5">tRNA pseudouridine synthase Pus10</fullName>
        <ecNumber evidence="5">5.4.99.25</ecNumber>
    </recommendedName>
    <alternativeName>
        <fullName evidence="5">tRNA pseudouridine 54/55 synthase</fullName>
        <shortName evidence="5">Psi54/55 synthase</shortName>
    </alternativeName>
</protein>
<dbReference type="InterPro" id="IPR004114">
    <property type="entry name" value="THUMP_dom"/>
</dbReference>
<dbReference type="InterPro" id="IPR055174">
    <property type="entry name" value="Pus10_THUMP_arc"/>
</dbReference>
<dbReference type="InterPro" id="IPR020103">
    <property type="entry name" value="PsdUridine_synth_cat_dom_sf"/>
</dbReference>
<keyword evidence="4 5" id="KW-0413">Isomerase</keyword>
<dbReference type="GO" id="GO:0000049">
    <property type="term" value="F:tRNA binding"/>
    <property type="evidence" value="ECO:0007669"/>
    <property type="project" value="InterPro"/>
</dbReference>
<proteinExistence type="inferred from homology"/>
<dbReference type="OMA" id="QTRWPCR"/>
<evidence type="ECO:0000256" key="4">
    <source>
        <dbReference type="ARBA" id="ARBA00023235"/>
    </source>
</evidence>
<comment type="similarity">
    <text evidence="1 5">Belongs to the pseudouridine synthase Pus10 family.</text>
</comment>
<feature type="domain" description="THUMP" evidence="6">
    <location>
        <begin position="65"/>
        <end position="192"/>
    </location>
</feature>
<reference evidence="7 8" key="1">
    <citation type="journal article" date="2020" name="Nat. Commun.">
        <title>The structures of two archaeal type IV pili illuminate evolutionary relationships.</title>
        <authorList>
            <person name="Wang F."/>
            <person name="Baquero D.P."/>
            <person name="Su Z."/>
            <person name="Beltran L.C."/>
            <person name="Prangishvili D."/>
            <person name="Krupovic M."/>
            <person name="Egelman E.H."/>
        </authorList>
    </citation>
    <scope>NUCLEOTIDE SEQUENCE [LARGE SCALE GENOMIC DNA]</scope>
    <source>
        <strain evidence="7 8">2GA</strain>
    </source>
</reference>
<dbReference type="EMBL" id="JAAVJF010000005">
    <property type="protein sequence ID" value="NYR16307.1"/>
    <property type="molecule type" value="Genomic_DNA"/>
</dbReference>
<dbReference type="Proteomes" id="UP000554766">
    <property type="component" value="Unassembled WGS sequence"/>
</dbReference>
<organism evidence="7 8">
    <name type="scientific">Pyrobaculum arsenaticum</name>
    <dbReference type="NCBI Taxonomy" id="121277"/>
    <lineage>
        <taxon>Archaea</taxon>
        <taxon>Thermoproteota</taxon>
        <taxon>Thermoprotei</taxon>
        <taxon>Thermoproteales</taxon>
        <taxon>Thermoproteaceae</taxon>
        <taxon>Pyrobaculum</taxon>
    </lineage>
</organism>
<evidence type="ECO:0000256" key="3">
    <source>
        <dbReference type="ARBA" id="ARBA00022884"/>
    </source>
</evidence>
<keyword evidence="8" id="KW-1185">Reference proteome</keyword>
<dbReference type="RefSeq" id="WP_011901227.1">
    <property type="nucleotide sequence ID" value="NZ_JAAVJF010000005.1"/>
</dbReference>
<evidence type="ECO:0000256" key="1">
    <source>
        <dbReference type="ARBA" id="ARBA00009652"/>
    </source>
</evidence>
<dbReference type="SUPFAM" id="SSF55120">
    <property type="entry name" value="Pseudouridine synthase"/>
    <property type="match status" value="1"/>
</dbReference>
<dbReference type="Gene3D" id="3.30.70.3190">
    <property type="match status" value="1"/>
</dbReference>
<feature type="binding site" evidence="5">
    <location>
        <position position="305"/>
    </location>
    <ligand>
        <name>substrate</name>
    </ligand>
</feature>
<evidence type="ECO:0000256" key="2">
    <source>
        <dbReference type="ARBA" id="ARBA00022694"/>
    </source>
</evidence>
<dbReference type="NCBIfam" id="TIGR01213">
    <property type="entry name" value="pseudo_Pus10arc"/>
    <property type="match status" value="1"/>
</dbReference>
<comment type="catalytic activity">
    <reaction evidence="5">
        <text>uridine(55) in tRNA = pseudouridine(55) in tRNA</text>
        <dbReference type="Rhea" id="RHEA:42532"/>
        <dbReference type="Rhea" id="RHEA-COMP:10101"/>
        <dbReference type="Rhea" id="RHEA-COMP:10102"/>
        <dbReference type="ChEBI" id="CHEBI:65314"/>
        <dbReference type="ChEBI" id="CHEBI:65315"/>
        <dbReference type="EC" id="5.4.99.25"/>
    </reaction>
</comment>
<gene>
    <name evidence="5" type="primary">pus10</name>
    <name evidence="7" type="ORF">HC235_10265</name>
</gene>
<sequence>MELISKALEAVRRYPLCDSCLGRLFALMGYGIENRERGQAIKTILHMAAVSDYRKGKDVTADLIALAKCHLPTRRFLAGVGIRVDEERCYICGDLMEGVEKYAEMAVEQLRGLDFVSFAVGSTLPEELLEKEAEVVKSLLVTTGESVKHEVNRRIGKELLRRLSDKRVDKLRPNVVVNVDLVSGQVKVVRNPILIGGRYLKLGRKIAQAKRFGNVRTTLLEKLAYLRDTFGGEDHVIHVSGREDSDARMLGSGRPLVVEVKQPLRYTAQVAPFRDKDVIFLPVGFTDRNEVRRLKEKAKTDIKLYRVLVLSESPLKQDDLSKLSALSGATVTQYTPRRIKRLHPRKKRVRMVYDVAWRLVSPHVFELYIRCQGGLYVKEFVHGDGGRTAPNVAELLNTRLEVLELDVLYIE</sequence>
<keyword evidence="2 5" id="KW-0819">tRNA processing</keyword>
<dbReference type="GO" id="GO:0160148">
    <property type="term" value="F:tRNA pseudouridine(55) synthase activity"/>
    <property type="evidence" value="ECO:0007669"/>
    <property type="project" value="UniProtKB-EC"/>
</dbReference>
<evidence type="ECO:0000256" key="5">
    <source>
        <dbReference type="HAMAP-Rule" id="MF_01893"/>
    </source>
</evidence>
<dbReference type="Pfam" id="PF21238">
    <property type="entry name" value="Pus10_C"/>
    <property type="match status" value="1"/>
</dbReference>
<dbReference type="GeneID" id="5055373"/>
<dbReference type="SMR" id="A0A7L4PD43"/>
<dbReference type="HAMAP" id="MF_01893">
    <property type="entry name" value="Pus10_arch"/>
    <property type="match status" value="1"/>
</dbReference>
<comment type="caution">
    <text evidence="7">The sequence shown here is derived from an EMBL/GenBank/DDBJ whole genome shotgun (WGS) entry which is preliminary data.</text>
</comment>
<comment type="catalytic activity">
    <reaction evidence="5">
        <text>uridine(54) in tRNA = pseudouridine(54) in tRNA</text>
        <dbReference type="Rhea" id="RHEA:57876"/>
        <dbReference type="Rhea" id="RHEA-COMP:10193"/>
        <dbReference type="Rhea" id="RHEA-COMP:14141"/>
        <dbReference type="ChEBI" id="CHEBI:65314"/>
        <dbReference type="ChEBI" id="CHEBI:65315"/>
    </reaction>
</comment>
<keyword evidence="3 5" id="KW-0694">RNA-binding</keyword>
<evidence type="ECO:0000259" key="6">
    <source>
        <dbReference type="PROSITE" id="PS51165"/>
    </source>
</evidence>
<dbReference type="InterPro" id="IPR039894">
    <property type="entry name" value="Pus10-like"/>
</dbReference>
<dbReference type="EC" id="5.4.99.25" evidence="5"/>
<dbReference type="PROSITE" id="PS51165">
    <property type="entry name" value="THUMP"/>
    <property type="match status" value="1"/>
</dbReference>
<evidence type="ECO:0000313" key="7">
    <source>
        <dbReference type="EMBL" id="NYR16307.1"/>
    </source>
</evidence>
<dbReference type="PANTHER" id="PTHR21568:SF0">
    <property type="entry name" value="TRNA PSEUDOURIDINE SYNTHASE PUS10"/>
    <property type="match status" value="1"/>
</dbReference>
<accession>A0A7L4PD43</accession>
<name>A0A7L4PD43_9CREN</name>
<feature type="active site" description="Nucleophile" evidence="5">
    <location>
        <position position="244"/>
    </location>
</feature>
<evidence type="ECO:0000313" key="8">
    <source>
        <dbReference type="Proteomes" id="UP000554766"/>
    </source>
</evidence>
<dbReference type="FunFam" id="3.30.70.3190:FF:000001">
    <property type="entry name" value="tRNA pseudouridine synthase Pus10"/>
    <property type="match status" value="1"/>
</dbReference>
<dbReference type="PANTHER" id="PTHR21568">
    <property type="entry name" value="TRNA PSEUDOURIDINE SYNTHASE PUS10"/>
    <property type="match status" value="1"/>
</dbReference>
<dbReference type="InterPro" id="IPR005912">
    <property type="entry name" value="Pus10"/>
</dbReference>
<comment type="function">
    <text evidence="5">Responsible for synthesis of pseudouridine from uracil-54 and uracil-55 in the psi GC loop of transfer RNAs.</text>
</comment>
<feature type="binding site" evidence="5">
    <location>
        <position position="376"/>
    </location>
    <ligand>
        <name>substrate</name>
    </ligand>
</feature>
<dbReference type="InterPro" id="IPR048741">
    <property type="entry name" value="Pus10-like_C"/>
</dbReference>
<dbReference type="GO" id="GO:0031119">
    <property type="term" value="P:tRNA pseudouridine synthesis"/>
    <property type="evidence" value="ECO:0007669"/>
    <property type="project" value="UniProtKB-UniRule"/>
</dbReference>
<dbReference type="Pfam" id="PF22023">
    <property type="entry name" value="Pus10_THUMP_arc"/>
    <property type="match status" value="1"/>
</dbReference>
<dbReference type="AlphaFoldDB" id="A0A7L4PD43"/>